<keyword evidence="6" id="KW-1185">Reference proteome</keyword>
<dbReference type="AlphaFoldDB" id="A0A9X3LIL1"/>
<feature type="signal peptide" evidence="3">
    <location>
        <begin position="1"/>
        <end position="35"/>
    </location>
</feature>
<dbReference type="GO" id="GO:0005975">
    <property type="term" value="P:carbohydrate metabolic process"/>
    <property type="evidence" value="ECO:0007669"/>
    <property type="project" value="UniProtKB-ARBA"/>
</dbReference>
<gene>
    <name evidence="5" type="ORF">L8V00_00150</name>
</gene>
<feature type="chain" id="PRO_5040886192" evidence="3">
    <location>
        <begin position="36"/>
        <end position="781"/>
    </location>
</feature>
<reference evidence="5" key="1">
    <citation type="submission" date="2022-02" db="EMBL/GenBank/DDBJ databases">
        <title>Corynebacterium sp. from urogenital microbiome.</title>
        <authorList>
            <person name="Cappelli E.A."/>
            <person name="Ribeiro T.G."/>
            <person name="Peixe L."/>
        </authorList>
    </citation>
    <scope>NUCLEOTIDE SEQUENCE</scope>
    <source>
        <strain evidence="5">C8Ua_174</strain>
    </source>
</reference>
<dbReference type="EMBL" id="JAKMUT010000001">
    <property type="protein sequence ID" value="MCZ9288627.1"/>
    <property type="molecule type" value="Genomic_DNA"/>
</dbReference>
<sequence>MTLMPSRRLGRIALGAITSLSLSFTLISAAPSSFANPLAAAAPTSKSVLVNHLCVEHKGWLSNGSDLTLSPDDVAVEYPETVLPGQTFTVKIQPGEMRTGGKDTGRMKYDIALPQGVKISNLRLDGGASGLNANPAAVVQRVDAAGKPNANGAFARIWDGAHSVNNGGQENDNWGWRTGRAGLAVDRNKPFRLPRIAFDVTAPTEVGAKIVTGLRAAGSGVGPTSKENRDNTLSMLAKANATDAVYCTADAAGKTLTSTTVALRDTQTEFAETSTDLEVFSGAGDVTLKALVKDTNGQPITEGKVEFDLGDGERRTVDVRDGVAELRYTYAELEDRESVKHKVVARYLGVEGRTSASEATTTVTVNPVPRTALKATIDLKGEVDATAPAEGKLPLTLQATVGAELANPEADPDADAALEDGVEVVFFNGDEEIGRAKTANGVAELQATVPDEPATLQLRAVVEDFENDTQEVSGAEDTLELKVAPVAKTTLKLDEVEPALVGEKRKLSAQYTATPGSPEGAEVIFRANGIRIGTAQTDAEGNASVEHTFDQAGLQTITAEVREREVSGRTFAKAVAEPVKFEVLSPGKVETGTTLSRDEVNVDLDAQTLTGDTVAFTAKVTVQGDEKITEGATVSFFNGEQFLGTAPVDPNTGEARFEYRFPTRGEHQMRAVFNGQEVVNADGAVTALLEPSTSEELTVEVKAHEIVVEDTGTGNDGGNDGNGNENPDNGNPGDNEPGKGSSQGSSQGSSENSTLRTILITLGSLGIISAIIAAAMHFFNR</sequence>
<evidence type="ECO:0000313" key="6">
    <source>
        <dbReference type="Proteomes" id="UP001146469"/>
    </source>
</evidence>
<feature type="transmembrane region" description="Helical" evidence="2">
    <location>
        <begin position="758"/>
        <end position="779"/>
    </location>
</feature>
<keyword evidence="2" id="KW-0472">Membrane</keyword>
<feature type="region of interest" description="Disordered" evidence="1">
    <location>
        <begin position="709"/>
        <end position="752"/>
    </location>
</feature>
<comment type="caution">
    <text evidence="5">The sequence shown here is derived from an EMBL/GenBank/DDBJ whole genome shotgun (WGS) entry which is preliminary data.</text>
</comment>
<organism evidence="5 6">
    <name type="scientific">Corynebacterium evansiae</name>
    <dbReference type="NCBI Taxonomy" id="2913499"/>
    <lineage>
        <taxon>Bacteria</taxon>
        <taxon>Bacillati</taxon>
        <taxon>Actinomycetota</taxon>
        <taxon>Actinomycetes</taxon>
        <taxon>Mycobacteriales</taxon>
        <taxon>Corynebacteriaceae</taxon>
        <taxon>Corynebacterium</taxon>
    </lineage>
</organism>
<evidence type="ECO:0000256" key="1">
    <source>
        <dbReference type="SAM" id="MobiDB-lite"/>
    </source>
</evidence>
<proteinExistence type="predicted"/>
<feature type="compositionally biased region" description="Low complexity" evidence="1">
    <location>
        <begin position="722"/>
        <end position="752"/>
    </location>
</feature>
<dbReference type="Proteomes" id="UP001146469">
    <property type="component" value="Unassembled WGS sequence"/>
</dbReference>
<dbReference type="InterPro" id="IPR013783">
    <property type="entry name" value="Ig-like_fold"/>
</dbReference>
<keyword evidence="3" id="KW-0732">Signal</keyword>
<evidence type="ECO:0000256" key="2">
    <source>
        <dbReference type="SAM" id="Phobius"/>
    </source>
</evidence>
<dbReference type="Pfam" id="PF16640">
    <property type="entry name" value="Big_3_5"/>
    <property type="match status" value="1"/>
</dbReference>
<keyword evidence="2" id="KW-0812">Transmembrane</keyword>
<dbReference type="InterPro" id="IPR032109">
    <property type="entry name" value="Big_3_5"/>
</dbReference>
<dbReference type="Gene3D" id="2.60.40.10">
    <property type="entry name" value="Immunoglobulins"/>
    <property type="match status" value="3"/>
</dbReference>
<evidence type="ECO:0000313" key="5">
    <source>
        <dbReference type="EMBL" id="MCZ9288627.1"/>
    </source>
</evidence>
<evidence type="ECO:0000256" key="3">
    <source>
        <dbReference type="SAM" id="SignalP"/>
    </source>
</evidence>
<protein>
    <submittedName>
        <fullName evidence="5">Ig-like domain-containing protein</fullName>
    </submittedName>
</protein>
<keyword evidence="2" id="KW-1133">Transmembrane helix</keyword>
<accession>A0A9X3LIL1</accession>
<feature type="domain" description="Bacterial Ig-like" evidence="4">
    <location>
        <begin position="608"/>
        <end position="681"/>
    </location>
</feature>
<dbReference type="RefSeq" id="WP_269943883.1">
    <property type="nucleotide sequence ID" value="NZ_JAKMUT010000001.1"/>
</dbReference>
<evidence type="ECO:0000259" key="4">
    <source>
        <dbReference type="Pfam" id="PF16640"/>
    </source>
</evidence>
<name>A0A9X3LIL1_9CORY</name>